<dbReference type="InterPro" id="IPR003718">
    <property type="entry name" value="OsmC/Ohr_fam"/>
</dbReference>
<dbReference type="AlphaFoldDB" id="A0A434AFL7"/>
<dbReference type="RefSeq" id="WP_127344758.1">
    <property type="nucleotide sequence ID" value="NZ_RJJX01000027.1"/>
</dbReference>
<dbReference type="InterPro" id="IPR015946">
    <property type="entry name" value="KH_dom-like_a/b"/>
</dbReference>
<dbReference type="Gene3D" id="3.30.300.20">
    <property type="match status" value="1"/>
</dbReference>
<organism evidence="1 2">
    <name type="scientific">Ancylomarina longa</name>
    <dbReference type="NCBI Taxonomy" id="2487017"/>
    <lineage>
        <taxon>Bacteria</taxon>
        <taxon>Pseudomonadati</taxon>
        <taxon>Bacteroidota</taxon>
        <taxon>Bacteroidia</taxon>
        <taxon>Marinilabiliales</taxon>
        <taxon>Marinifilaceae</taxon>
        <taxon>Ancylomarina</taxon>
    </lineage>
</organism>
<sequence>MKHKVEMKWLGNLAYKSEMDGHTLITDATVQVGGDGKGVSPKKLMLTALAGCTGIDMALILKKMRVEVEDIKVSVEGELTEEKPSYYKNMHVIYEFFGKELLHQKIERAVKLSEEEYCGVSALYKQVISVTSEIIYHED</sequence>
<dbReference type="SUPFAM" id="SSF82784">
    <property type="entry name" value="OsmC-like"/>
    <property type="match status" value="1"/>
</dbReference>
<evidence type="ECO:0000313" key="2">
    <source>
        <dbReference type="Proteomes" id="UP000282985"/>
    </source>
</evidence>
<gene>
    <name evidence="1" type="ORF">DLK05_14855</name>
</gene>
<name>A0A434AFL7_9BACT</name>
<dbReference type="PANTHER" id="PTHR34352">
    <property type="entry name" value="PROTEIN YHFA"/>
    <property type="match status" value="1"/>
</dbReference>
<dbReference type="OrthoDB" id="9804010at2"/>
<evidence type="ECO:0000313" key="1">
    <source>
        <dbReference type="EMBL" id="RUT73160.1"/>
    </source>
</evidence>
<accession>A0A434AFL7</accession>
<dbReference type="Pfam" id="PF02566">
    <property type="entry name" value="OsmC"/>
    <property type="match status" value="1"/>
</dbReference>
<comment type="caution">
    <text evidence="1">The sequence shown here is derived from an EMBL/GenBank/DDBJ whole genome shotgun (WGS) entry which is preliminary data.</text>
</comment>
<reference evidence="1 2" key="1">
    <citation type="submission" date="2018-11" db="EMBL/GenBank/DDBJ databases">
        <title>Parancylomarina longa gen. nov., sp. nov., isolated from sediments of southern Okinawa.</title>
        <authorList>
            <person name="Fu T."/>
        </authorList>
    </citation>
    <scope>NUCLEOTIDE SEQUENCE [LARGE SCALE GENOMIC DNA]</scope>
    <source>
        <strain evidence="1 2">T3-2 S1-C</strain>
    </source>
</reference>
<dbReference type="Proteomes" id="UP000282985">
    <property type="component" value="Unassembled WGS sequence"/>
</dbReference>
<protein>
    <submittedName>
        <fullName evidence="1">OsmC family peroxiredoxin</fullName>
    </submittedName>
</protein>
<dbReference type="InterPro" id="IPR036102">
    <property type="entry name" value="OsmC/Ohrsf"/>
</dbReference>
<proteinExistence type="predicted"/>
<dbReference type="EMBL" id="RJJX01000027">
    <property type="protein sequence ID" value="RUT73160.1"/>
    <property type="molecule type" value="Genomic_DNA"/>
</dbReference>
<keyword evidence="2" id="KW-1185">Reference proteome</keyword>
<dbReference type="PANTHER" id="PTHR34352:SF1">
    <property type="entry name" value="PROTEIN YHFA"/>
    <property type="match status" value="1"/>
</dbReference>